<evidence type="ECO:0000256" key="1">
    <source>
        <dbReference type="ARBA" id="ARBA00004479"/>
    </source>
</evidence>
<dbReference type="SUPFAM" id="SSF53187">
    <property type="entry name" value="Zn-dependent exopeptidases"/>
    <property type="match status" value="1"/>
</dbReference>
<feature type="chain" id="PRO_5008787670" description="Nicastrin" evidence="11">
    <location>
        <begin position="22"/>
        <end position="730"/>
    </location>
</feature>
<dbReference type="PANTHER" id="PTHR21092:SF0">
    <property type="entry name" value="NICASTRIN"/>
    <property type="match status" value="1"/>
</dbReference>
<proteinExistence type="inferred from homology"/>
<keyword evidence="9" id="KW-0325">Glycoprotein</keyword>
<feature type="signal peptide" evidence="11">
    <location>
        <begin position="1"/>
        <end position="21"/>
    </location>
</feature>
<keyword evidence="5 11" id="KW-0732">Signal</keyword>
<dbReference type="Pfam" id="PF05450">
    <property type="entry name" value="Nicastrin"/>
    <property type="match status" value="1"/>
</dbReference>
<dbReference type="EMBL" id="AMQN01001737">
    <property type="status" value="NOT_ANNOTATED_CDS"/>
    <property type="molecule type" value="Genomic_DNA"/>
</dbReference>
<dbReference type="STRING" id="283909.R7U585"/>
<protein>
    <recommendedName>
        <fullName evidence="3">Nicastrin</fullName>
    </recommendedName>
</protein>
<evidence type="ECO:0000256" key="10">
    <source>
        <dbReference type="SAM" id="Phobius"/>
    </source>
</evidence>
<evidence type="ECO:0000259" key="12">
    <source>
        <dbReference type="Pfam" id="PF18266"/>
    </source>
</evidence>
<dbReference type="Gene3D" id="3.40.630.10">
    <property type="entry name" value="Zn peptidases"/>
    <property type="match status" value="1"/>
</dbReference>
<evidence type="ECO:0000256" key="8">
    <source>
        <dbReference type="ARBA" id="ARBA00023136"/>
    </source>
</evidence>
<dbReference type="GO" id="GO:0016485">
    <property type="term" value="P:protein processing"/>
    <property type="evidence" value="ECO:0007669"/>
    <property type="project" value="InterPro"/>
</dbReference>
<evidence type="ECO:0000256" key="9">
    <source>
        <dbReference type="ARBA" id="ARBA00023180"/>
    </source>
</evidence>
<dbReference type="GO" id="GO:0007219">
    <property type="term" value="P:Notch signaling pathway"/>
    <property type="evidence" value="ECO:0007669"/>
    <property type="project" value="UniProtKB-KW"/>
</dbReference>
<dbReference type="AlphaFoldDB" id="R7U585"/>
<dbReference type="PANTHER" id="PTHR21092">
    <property type="entry name" value="NICASTRIN"/>
    <property type="match status" value="1"/>
</dbReference>
<comment type="subcellular location">
    <subcellularLocation>
        <location evidence="1">Membrane</location>
        <topology evidence="1">Single-pass type I membrane protein</topology>
    </subcellularLocation>
</comment>
<reference evidence="13 15" key="2">
    <citation type="journal article" date="2013" name="Nature">
        <title>Insights into bilaterian evolution from three spiralian genomes.</title>
        <authorList>
            <person name="Simakov O."/>
            <person name="Marletaz F."/>
            <person name="Cho S.J."/>
            <person name="Edsinger-Gonzales E."/>
            <person name="Havlak P."/>
            <person name="Hellsten U."/>
            <person name="Kuo D.H."/>
            <person name="Larsson T."/>
            <person name="Lv J."/>
            <person name="Arendt D."/>
            <person name="Savage R."/>
            <person name="Osoegawa K."/>
            <person name="de Jong P."/>
            <person name="Grimwood J."/>
            <person name="Chapman J.A."/>
            <person name="Shapiro H."/>
            <person name="Aerts A."/>
            <person name="Otillar R.P."/>
            <person name="Terry A.Y."/>
            <person name="Boore J.L."/>
            <person name="Grigoriev I.V."/>
            <person name="Lindberg D.R."/>
            <person name="Seaver E.C."/>
            <person name="Weisblat D.A."/>
            <person name="Putnam N.H."/>
            <person name="Rokhsar D.S."/>
        </authorList>
    </citation>
    <scope>NUCLEOTIDE SEQUENCE</scope>
    <source>
        <strain evidence="13 15">I ESC-2004</strain>
    </source>
</reference>
<feature type="transmembrane region" description="Helical" evidence="10">
    <location>
        <begin position="695"/>
        <end position="715"/>
    </location>
</feature>
<evidence type="ECO:0000313" key="14">
    <source>
        <dbReference type="EnsemblMetazoa" id="CapteP222879"/>
    </source>
</evidence>
<keyword evidence="15" id="KW-1185">Reference proteome</keyword>
<dbReference type="GO" id="GO:0005886">
    <property type="term" value="C:plasma membrane"/>
    <property type="evidence" value="ECO:0007669"/>
    <property type="project" value="UniProtKB-ARBA"/>
</dbReference>
<organism evidence="13">
    <name type="scientific">Capitella teleta</name>
    <name type="common">Polychaete worm</name>
    <dbReference type="NCBI Taxonomy" id="283909"/>
    <lineage>
        <taxon>Eukaryota</taxon>
        <taxon>Metazoa</taxon>
        <taxon>Spiralia</taxon>
        <taxon>Lophotrochozoa</taxon>
        <taxon>Annelida</taxon>
        <taxon>Polychaeta</taxon>
        <taxon>Sedentaria</taxon>
        <taxon>Scolecida</taxon>
        <taxon>Capitellidae</taxon>
        <taxon>Capitella</taxon>
    </lineage>
</organism>
<dbReference type="HOGENOM" id="CLU_024257_0_0_1"/>
<dbReference type="Proteomes" id="UP000014760">
    <property type="component" value="Unassembled WGS sequence"/>
</dbReference>
<dbReference type="FunCoup" id="R7U585">
    <property type="interactions" value="1913"/>
</dbReference>
<dbReference type="InterPro" id="IPR041084">
    <property type="entry name" value="Ncstrn_small"/>
</dbReference>
<dbReference type="EMBL" id="KB305005">
    <property type="protein sequence ID" value="ELU01525.1"/>
    <property type="molecule type" value="Genomic_DNA"/>
</dbReference>
<dbReference type="GO" id="GO:0007220">
    <property type="term" value="P:Notch receptor processing"/>
    <property type="evidence" value="ECO:0007669"/>
    <property type="project" value="TreeGrafter"/>
</dbReference>
<evidence type="ECO:0000256" key="3">
    <source>
        <dbReference type="ARBA" id="ARBA00015303"/>
    </source>
</evidence>
<dbReference type="Pfam" id="PF18266">
    <property type="entry name" value="Ncstrn_small"/>
    <property type="match status" value="1"/>
</dbReference>
<accession>R7U585</accession>
<evidence type="ECO:0000313" key="13">
    <source>
        <dbReference type="EMBL" id="ELU01525.1"/>
    </source>
</evidence>
<sequence>MAHLSVILAATFLLLGVCVSADRTHQKIYYDISDSDFAMCYRRLNLTHETGCSSSRKGNVGVLQFLETPENVTWLIQNGAHAPYVALLTPELFVHDVIYKLRDSGKINGLLVIHTNLSDYLPPASFSPDSSCPNEYNSMYSGNSTYAHCSNVTWNPDGDSLVFQRFDFPIGILKNWTQIEFMIENCYRKFNEPVDGVVGPYPLCAAQVKSAMDGAKDTPTCIRRSNTITNLNPIGYCDPLGDMNSFAFIEPLNSTDTLANESVTLVAARLDSFSLFFGTDPASDSSVAGFLTLLSVVEALSKVKDKLQTAVKDRPILFVLFNGEAFEYIGSTRMLYEMENNFFPGFLQEDDIGAALIRPEHIGNFIEIGPVGIPEEDSLWLHTDPVIAANPSIKEKTDYLVTEMKKAATGAGLNVTSAPEVQPLPPASFQAFLKKYSIPGFILTDHRSHFQNKFYNSRFDTHDRISVVYDNVPANETYDHITQGAKNLAKAATAVARAVYALTTNSSDDSIVADELTMTHMLYCFLIDHQCELFNSSLSSANAALLEKHAGTDPFSTYVGINQGGSSRNWVSILAHGILSRFSGETETEESLNCTLTKTSECEKKCKEKNDNDKNSYARWFLYTWLQGPLNITTGERPGICVKSTANGSVARSAAFDIDGYDWQSNEFPVWTESRWSNDAMLVRVFLLPEHSYEVALLCGGLALTIVFFFLVCCVSKKSDAIFKSTPDSS</sequence>
<gene>
    <name evidence="13" type="ORF">CAPTEDRAFT_222879</name>
</gene>
<dbReference type="OrthoDB" id="755951at2759"/>
<keyword evidence="8 10" id="KW-0472">Membrane</keyword>
<reference evidence="15" key="1">
    <citation type="submission" date="2012-12" db="EMBL/GenBank/DDBJ databases">
        <authorList>
            <person name="Hellsten U."/>
            <person name="Grimwood J."/>
            <person name="Chapman J.A."/>
            <person name="Shapiro H."/>
            <person name="Aerts A."/>
            <person name="Otillar R.P."/>
            <person name="Terry A.Y."/>
            <person name="Boore J.L."/>
            <person name="Simakov O."/>
            <person name="Marletaz F."/>
            <person name="Cho S.-J."/>
            <person name="Edsinger-Gonzales E."/>
            <person name="Havlak P."/>
            <person name="Kuo D.-H."/>
            <person name="Larsson T."/>
            <person name="Lv J."/>
            <person name="Arendt D."/>
            <person name="Savage R."/>
            <person name="Osoegawa K."/>
            <person name="de Jong P."/>
            <person name="Lindberg D.R."/>
            <person name="Seaver E.C."/>
            <person name="Weisblat D.A."/>
            <person name="Putnam N.H."/>
            <person name="Grigoriev I.V."/>
            <person name="Rokhsar D.S."/>
        </authorList>
    </citation>
    <scope>NUCLEOTIDE SEQUENCE</scope>
    <source>
        <strain evidence="15">I ESC-2004</strain>
    </source>
</reference>
<evidence type="ECO:0000313" key="15">
    <source>
        <dbReference type="Proteomes" id="UP000014760"/>
    </source>
</evidence>
<dbReference type="InterPro" id="IPR008710">
    <property type="entry name" value="Nicastrin"/>
</dbReference>
<evidence type="ECO:0000256" key="5">
    <source>
        <dbReference type="ARBA" id="ARBA00022729"/>
    </source>
</evidence>
<reference evidence="14" key="3">
    <citation type="submission" date="2015-06" db="UniProtKB">
        <authorList>
            <consortium name="EnsemblMetazoa"/>
        </authorList>
    </citation>
    <scope>IDENTIFICATION</scope>
</reference>
<name>R7U585_CAPTE</name>
<feature type="domain" description="Nicastrin small lobe" evidence="12">
    <location>
        <begin position="40"/>
        <end position="213"/>
    </location>
</feature>
<evidence type="ECO:0000256" key="2">
    <source>
        <dbReference type="ARBA" id="ARBA00007717"/>
    </source>
</evidence>
<evidence type="ECO:0000256" key="4">
    <source>
        <dbReference type="ARBA" id="ARBA00022692"/>
    </source>
</evidence>
<dbReference type="EnsemblMetazoa" id="CapteT222879">
    <property type="protein sequence ID" value="CapteP222879"/>
    <property type="gene ID" value="CapteG222879"/>
</dbReference>
<dbReference type="OMA" id="ECVYPGV"/>
<keyword evidence="7 10" id="KW-1133">Transmembrane helix</keyword>
<evidence type="ECO:0000256" key="7">
    <source>
        <dbReference type="ARBA" id="ARBA00022989"/>
    </source>
</evidence>
<evidence type="ECO:0000256" key="11">
    <source>
        <dbReference type="SAM" id="SignalP"/>
    </source>
</evidence>
<keyword evidence="4 10" id="KW-0812">Transmembrane</keyword>
<comment type="similarity">
    <text evidence="2">Belongs to the nicastrin family.</text>
</comment>
<evidence type="ECO:0000256" key="6">
    <source>
        <dbReference type="ARBA" id="ARBA00022976"/>
    </source>
</evidence>
<keyword evidence="6" id="KW-0914">Notch signaling pathway</keyword>